<organism evidence="2 3">
    <name type="scientific">Durusdinium trenchii</name>
    <dbReference type="NCBI Taxonomy" id="1381693"/>
    <lineage>
        <taxon>Eukaryota</taxon>
        <taxon>Sar</taxon>
        <taxon>Alveolata</taxon>
        <taxon>Dinophyceae</taxon>
        <taxon>Suessiales</taxon>
        <taxon>Symbiodiniaceae</taxon>
        <taxon>Durusdinium</taxon>
    </lineage>
</organism>
<dbReference type="PANTHER" id="PTHR43792:SF13">
    <property type="entry name" value="ACETYLTRANSFERASE"/>
    <property type="match status" value="1"/>
</dbReference>
<dbReference type="InterPro" id="IPR023214">
    <property type="entry name" value="HAD_sf"/>
</dbReference>
<keyword evidence="3" id="KW-1185">Reference proteome</keyword>
<gene>
    <name evidence="2" type="ORF">SCF082_LOCUS34850</name>
</gene>
<dbReference type="EMBL" id="CAXAMM010032446">
    <property type="protein sequence ID" value="CAK9069732.1"/>
    <property type="molecule type" value="Genomic_DNA"/>
</dbReference>
<dbReference type="Gene3D" id="3.40.630.30">
    <property type="match status" value="1"/>
</dbReference>
<name>A0ABP0P120_9DINO</name>
<dbReference type="PROSITE" id="PS51186">
    <property type="entry name" value="GNAT"/>
    <property type="match status" value="1"/>
</dbReference>
<sequence>MSLTSADLKNRLKESECQGLVLDIDETLAATNVAWFQRLAALFGQPPDMSVDQLLETYHLAQHVPCWQTAEAADWMAAQRISPEAQDGLPIISGAVEGVRKLQEITPLVGYLTVRPESVAKNTIAWLKASGFPDLPVVSKPDDLPFQEGNPWKAKTLHELWPQVIGIVDDNPKLPETLGADYPGLLFFFSHTTSQHRWAIPCPDWSSVVLHANRMPLTLQGPVPVLSGALRGVQLRPYRPDDVGELQRHADNINVAKRLRSIFPHPYTRADAESRISLSKALCCWAITFDGKVIGNIGLMKSETCKWDLPVKVQRFGELGYWLGEDYWGKGFASEAVSVLLTYLRPYKWLVAVRVAAENSASRRVIEKAGFTKYRRVEEAEEPHPVNKKSRKVDCDDFWMQL</sequence>
<dbReference type="PANTHER" id="PTHR43792">
    <property type="entry name" value="GNAT FAMILY, PUTATIVE (AFU_ORTHOLOGUE AFUA_3G00765)-RELATED-RELATED"/>
    <property type="match status" value="1"/>
</dbReference>
<protein>
    <recommendedName>
        <fullName evidence="1">N-acetyltransferase domain-containing protein</fullName>
    </recommendedName>
</protein>
<dbReference type="Gene3D" id="3.40.50.1000">
    <property type="entry name" value="HAD superfamily/HAD-like"/>
    <property type="match status" value="1"/>
</dbReference>
<dbReference type="InterPro" id="IPR036412">
    <property type="entry name" value="HAD-like_sf"/>
</dbReference>
<evidence type="ECO:0000259" key="1">
    <source>
        <dbReference type="PROSITE" id="PS51186"/>
    </source>
</evidence>
<feature type="domain" description="N-acetyltransferase" evidence="1">
    <location>
        <begin position="233"/>
        <end position="402"/>
    </location>
</feature>
<dbReference type="InterPro" id="IPR000182">
    <property type="entry name" value="GNAT_dom"/>
</dbReference>
<comment type="caution">
    <text evidence="2">The sequence shown here is derived from an EMBL/GenBank/DDBJ whole genome shotgun (WGS) entry which is preliminary data.</text>
</comment>
<dbReference type="SUPFAM" id="SSF56784">
    <property type="entry name" value="HAD-like"/>
    <property type="match status" value="1"/>
</dbReference>
<evidence type="ECO:0000313" key="2">
    <source>
        <dbReference type="EMBL" id="CAK9069732.1"/>
    </source>
</evidence>
<accession>A0ABP0P120</accession>
<evidence type="ECO:0000313" key="3">
    <source>
        <dbReference type="Proteomes" id="UP001642464"/>
    </source>
</evidence>
<dbReference type="SUPFAM" id="SSF55729">
    <property type="entry name" value="Acyl-CoA N-acyltransferases (Nat)"/>
    <property type="match status" value="1"/>
</dbReference>
<dbReference type="Proteomes" id="UP001642464">
    <property type="component" value="Unassembled WGS sequence"/>
</dbReference>
<dbReference type="InterPro" id="IPR051531">
    <property type="entry name" value="N-acetyltransferase"/>
</dbReference>
<proteinExistence type="predicted"/>
<reference evidence="2 3" key="1">
    <citation type="submission" date="2024-02" db="EMBL/GenBank/DDBJ databases">
        <authorList>
            <person name="Chen Y."/>
            <person name="Shah S."/>
            <person name="Dougan E. K."/>
            <person name="Thang M."/>
            <person name="Chan C."/>
        </authorList>
    </citation>
    <scope>NUCLEOTIDE SEQUENCE [LARGE SCALE GENOMIC DNA]</scope>
</reference>
<dbReference type="Pfam" id="PF13302">
    <property type="entry name" value="Acetyltransf_3"/>
    <property type="match status" value="1"/>
</dbReference>
<dbReference type="InterPro" id="IPR016181">
    <property type="entry name" value="Acyl_CoA_acyltransferase"/>
</dbReference>